<feature type="binding site" evidence="4">
    <location>
        <position position="87"/>
    </location>
    <ligand>
        <name>Mg(2+)</name>
        <dbReference type="ChEBI" id="CHEBI:18420"/>
        <label>2</label>
    </ligand>
</feature>
<dbReference type="GO" id="GO:0000287">
    <property type="term" value="F:magnesium ion binding"/>
    <property type="evidence" value="ECO:0007669"/>
    <property type="project" value="UniProtKB-UniRule"/>
</dbReference>
<organism evidence="6 7">
    <name type="scientific">Urechidicola croceus</name>
    <dbReference type="NCBI Taxonomy" id="1850246"/>
    <lineage>
        <taxon>Bacteria</taxon>
        <taxon>Pseudomonadati</taxon>
        <taxon>Bacteroidota</taxon>
        <taxon>Flavobacteriia</taxon>
        <taxon>Flavobacteriales</taxon>
        <taxon>Flavobacteriaceae</taxon>
        <taxon>Urechidicola</taxon>
    </lineage>
</organism>
<dbReference type="STRING" id="1850246.LPB138_10920"/>
<dbReference type="HAMAP" id="MF_02095">
    <property type="entry name" value="CysQ"/>
    <property type="match status" value="1"/>
</dbReference>
<dbReference type="GO" id="GO:0008441">
    <property type="term" value="F:3'(2'),5'-bisphosphate nucleotidase activity"/>
    <property type="evidence" value="ECO:0007669"/>
    <property type="project" value="UniProtKB-UniRule"/>
</dbReference>
<evidence type="ECO:0000256" key="5">
    <source>
        <dbReference type="PIRSR" id="PIRSR600760-2"/>
    </source>
</evidence>
<dbReference type="AlphaFoldDB" id="A0A1D8PBX2"/>
<dbReference type="EC" id="3.1.3.7" evidence="4"/>
<evidence type="ECO:0000256" key="4">
    <source>
        <dbReference type="HAMAP-Rule" id="MF_02095"/>
    </source>
</evidence>
<dbReference type="PROSITE" id="PS00629">
    <property type="entry name" value="IMP_1"/>
    <property type="match status" value="1"/>
</dbReference>
<evidence type="ECO:0000313" key="6">
    <source>
        <dbReference type="EMBL" id="AOW22089.1"/>
    </source>
</evidence>
<protein>
    <recommendedName>
        <fullName evidence="4">3'(2'),5'-bisphosphate nucleotidase CysQ</fullName>
        <ecNumber evidence="4">3.1.3.7</ecNumber>
    </recommendedName>
    <alternativeName>
        <fullName evidence="4">3'(2'),5-bisphosphonucleoside 3'(2')-phosphohydrolase</fullName>
    </alternativeName>
    <alternativeName>
        <fullName evidence="4">3'-phosphoadenosine 5'-phosphate phosphatase</fullName>
        <shortName evidence="4">PAP phosphatase</shortName>
    </alternativeName>
</protein>
<feature type="binding site" evidence="4">
    <location>
        <position position="87"/>
    </location>
    <ligand>
        <name>Mg(2+)</name>
        <dbReference type="ChEBI" id="CHEBI:18420"/>
        <label>1</label>
    </ligand>
</feature>
<dbReference type="GO" id="GO:0050427">
    <property type="term" value="P:3'-phosphoadenosine 5'-phosphosulfate metabolic process"/>
    <property type="evidence" value="ECO:0007669"/>
    <property type="project" value="TreeGrafter"/>
</dbReference>
<dbReference type="SUPFAM" id="SSF56655">
    <property type="entry name" value="Carbohydrate phosphatase"/>
    <property type="match status" value="1"/>
</dbReference>
<proteinExistence type="inferred from homology"/>
<dbReference type="GO" id="GO:0000103">
    <property type="term" value="P:sulfate assimilation"/>
    <property type="evidence" value="ECO:0007669"/>
    <property type="project" value="TreeGrafter"/>
</dbReference>
<dbReference type="InterPro" id="IPR006240">
    <property type="entry name" value="CysQ"/>
</dbReference>
<accession>A0A1D8PBX2</accession>
<dbReference type="InterPro" id="IPR000760">
    <property type="entry name" value="Inositol_monophosphatase-like"/>
</dbReference>
<feature type="binding site" evidence="4">
    <location>
        <position position="67"/>
    </location>
    <ligand>
        <name>Mg(2+)</name>
        <dbReference type="ChEBI" id="CHEBI:18420"/>
        <label>1</label>
    </ligand>
</feature>
<feature type="binding site" evidence="4">
    <location>
        <position position="228"/>
    </location>
    <ligand>
        <name>substrate</name>
    </ligand>
</feature>
<dbReference type="CDD" id="cd01638">
    <property type="entry name" value="CysQ"/>
    <property type="match status" value="1"/>
</dbReference>
<sequence>MLQITKNLKTAITASLEAGKVIMDVYDSDDFNVEIKGDNSPLTTADKKANDIINSYLIPTETPIISEENKQTDYSVRKDWNTCWVVDPVDGTKEFIKRNGEFTVNIALVKNEKPVLGVIYVPAIKTLYFADVENSQGFKTILDYHETSIEEILQKCTLLSPKGRNSNPVEVVGSRSHMSQETLDYVDELREEGKEVEIVSKGSSLKFCLVAEGNADVYPRFAPTMEWDTAAGQAICNAVGIDVISKETNKTLLYNKENLLNPWFLVVKNER</sequence>
<feature type="binding site" evidence="5">
    <location>
        <position position="228"/>
    </location>
    <ligand>
        <name>Mg(2+)</name>
        <dbReference type="ChEBI" id="CHEBI:18420"/>
        <label>1</label>
        <note>catalytic</note>
    </ligand>
</feature>
<feature type="binding site" evidence="5">
    <location>
        <position position="67"/>
    </location>
    <ligand>
        <name>Mg(2+)</name>
        <dbReference type="ChEBI" id="CHEBI:18420"/>
        <label>1</label>
        <note>catalytic</note>
    </ligand>
</feature>
<feature type="binding site" evidence="4">
    <location>
        <begin position="89"/>
        <end position="92"/>
    </location>
    <ligand>
        <name>substrate</name>
    </ligand>
</feature>
<dbReference type="EMBL" id="CP017478">
    <property type="protein sequence ID" value="AOW22089.1"/>
    <property type="molecule type" value="Genomic_DNA"/>
</dbReference>
<keyword evidence="3 4" id="KW-0460">Magnesium</keyword>
<keyword evidence="2 4" id="KW-0479">Metal-binding</keyword>
<comment type="cofactor">
    <cofactor evidence="4 5">
        <name>Mg(2+)</name>
        <dbReference type="ChEBI" id="CHEBI:18420"/>
    </cofactor>
</comment>
<dbReference type="GO" id="GO:0005886">
    <property type="term" value="C:plasma membrane"/>
    <property type="evidence" value="ECO:0007669"/>
    <property type="project" value="UniProtKB-SubCell"/>
</dbReference>
<dbReference type="Gene3D" id="3.40.190.80">
    <property type="match status" value="1"/>
</dbReference>
<comment type="catalytic activity">
    <reaction evidence="1 4">
        <text>adenosine 3',5'-bisphosphate + H2O = AMP + phosphate</text>
        <dbReference type="Rhea" id="RHEA:10040"/>
        <dbReference type="ChEBI" id="CHEBI:15377"/>
        <dbReference type="ChEBI" id="CHEBI:43474"/>
        <dbReference type="ChEBI" id="CHEBI:58343"/>
        <dbReference type="ChEBI" id="CHEBI:456215"/>
        <dbReference type="EC" id="3.1.3.7"/>
    </reaction>
</comment>
<keyword evidence="4" id="KW-0378">Hydrolase</keyword>
<dbReference type="Proteomes" id="UP000176050">
    <property type="component" value="Chromosome"/>
</dbReference>
<dbReference type="InterPro" id="IPR050725">
    <property type="entry name" value="CysQ/Inositol_MonoPase"/>
</dbReference>
<feature type="binding site" evidence="5">
    <location>
        <position position="87"/>
    </location>
    <ligand>
        <name>Mg(2+)</name>
        <dbReference type="ChEBI" id="CHEBI:18420"/>
        <label>1</label>
        <note>catalytic</note>
    </ligand>
</feature>
<dbReference type="Gene3D" id="3.30.540.10">
    <property type="entry name" value="Fructose-1,6-Bisphosphatase, subunit A, domain 1"/>
    <property type="match status" value="1"/>
</dbReference>
<dbReference type="PANTHER" id="PTHR43028">
    <property type="entry name" value="3'(2'),5'-BISPHOSPHATE NUCLEOTIDASE 1"/>
    <property type="match status" value="1"/>
</dbReference>
<evidence type="ECO:0000256" key="3">
    <source>
        <dbReference type="ARBA" id="ARBA00022842"/>
    </source>
</evidence>
<comment type="function">
    <text evidence="4">Converts adenosine-3',5'-bisphosphate (PAP) to AMP.</text>
</comment>
<evidence type="ECO:0000313" key="7">
    <source>
        <dbReference type="Proteomes" id="UP000176050"/>
    </source>
</evidence>
<dbReference type="FunFam" id="3.40.190.80:FF:000005">
    <property type="entry name" value="3'(2'),5'-bisphosphate nucleotidase CysQ"/>
    <property type="match status" value="1"/>
</dbReference>
<keyword evidence="7" id="KW-1185">Reference proteome</keyword>
<dbReference type="RefSeq" id="WP_070238248.1">
    <property type="nucleotide sequence ID" value="NZ_CP017478.1"/>
</dbReference>
<dbReference type="OrthoDB" id="9772456at2"/>
<feature type="binding site" evidence="4 5">
    <location>
        <position position="90"/>
    </location>
    <ligand>
        <name>Mg(2+)</name>
        <dbReference type="ChEBI" id="CHEBI:18420"/>
        <label>2</label>
    </ligand>
</feature>
<feature type="binding site" evidence="4">
    <location>
        <position position="67"/>
    </location>
    <ligand>
        <name>substrate</name>
    </ligand>
</feature>
<dbReference type="NCBIfam" id="TIGR01331">
    <property type="entry name" value="bisphos_cysQ"/>
    <property type="match status" value="1"/>
</dbReference>
<name>A0A1D8PBX2_9FLAO</name>
<dbReference type="InterPro" id="IPR020583">
    <property type="entry name" value="Inositol_monoP_metal-BS"/>
</dbReference>
<reference evidence="6 7" key="1">
    <citation type="submission" date="2016-10" db="EMBL/GenBank/DDBJ databases">
        <title>Lutibacter sp. LPB0138, isolated from marine gastropod.</title>
        <authorList>
            <person name="Kim E."/>
            <person name="Yi H."/>
        </authorList>
    </citation>
    <scope>NUCLEOTIDE SEQUENCE [LARGE SCALE GENOMIC DNA]</scope>
    <source>
        <strain evidence="6 7">LPB0138</strain>
    </source>
</reference>
<keyword evidence="4" id="KW-1003">Cell membrane</keyword>
<comment type="similarity">
    <text evidence="4">Belongs to the inositol monophosphatase superfamily. CysQ family.</text>
</comment>
<dbReference type="KEGG" id="lul:LPB138_10920"/>
<evidence type="ECO:0000256" key="1">
    <source>
        <dbReference type="ARBA" id="ARBA00001625"/>
    </source>
</evidence>
<keyword evidence="4" id="KW-0472">Membrane</keyword>
<feature type="binding site" evidence="4">
    <location>
        <position position="228"/>
    </location>
    <ligand>
        <name>Mg(2+)</name>
        <dbReference type="ChEBI" id="CHEBI:18420"/>
        <label>2</label>
    </ligand>
</feature>
<feature type="binding site" evidence="4">
    <location>
        <position position="89"/>
    </location>
    <ligand>
        <name>Mg(2+)</name>
        <dbReference type="ChEBI" id="CHEBI:18420"/>
        <label>1</label>
    </ligand>
</feature>
<dbReference type="PANTHER" id="PTHR43028:SF5">
    <property type="entry name" value="3'(2'),5'-BISPHOSPHATE NUCLEOTIDASE 1"/>
    <property type="match status" value="1"/>
</dbReference>
<evidence type="ECO:0000256" key="2">
    <source>
        <dbReference type="ARBA" id="ARBA00022723"/>
    </source>
</evidence>
<comment type="subcellular location">
    <subcellularLocation>
        <location evidence="4">Cell membrane</location>
        <topology evidence="4">Peripheral membrane protein</topology>
        <orientation evidence="4">Cytoplasmic side</orientation>
    </subcellularLocation>
</comment>
<gene>
    <name evidence="4" type="primary">cysQ</name>
    <name evidence="6" type="ORF">LPB138_10920</name>
</gene>
<dbReference type="Pfam" id="PF00459">
    <property type="entry name" value="Inositol_P"/>
    <property type="match status" value="1"/>
</dbReference>